<evidence type="ECO:0000313" key="2">
    <source>
        <dbReference type="EMBL" id="MBB4225665.1"/>
    </source>
</evidence>
<sequence length="26" mass="3168">YLDAFEDDWEDARTFYSSYFGKTANR</sequence>
<evidence type="ECO:0000313" key="3">
    <source>
        <dbReference type="Proteomes" id="UP000524450"/>
    </source>
</evidence>
<dbReference type="Proteomes" id="UP000524450">
    <property type="component" value="Unassembled WGS sequence"/>
</dbReference>
<dbReference type="EMBL" id="JACIFZ010000008">
    <property type="protein sequence ID" value="MBB4224544.1"/>
    <property type="molecule type" value="Genomic_DNA"/>
</dbReference>
<dbReference type="AlphaFoldDB" id="A0A840FZJ9"/>
<organism evidence="2 3">
    <name type="scientific">Variovorax guangxiensis</name>
    <dbReference type="NCBI Taxonomy" id="1775474"/>
    <lineage>
        <taxon>Bacteria</taxon>
        <taxon>Pseudomonadati</taxon>
        <taxon>Pseudomonadota</taxon>
        <taxon>Betaproteobacteria</taxon>
        <taxon>Burkholderiales</taxon>
        <taxon>Comamonadaceae</taxon>
        <taxon>Variovorax</taxon>
    </lineage>
</organism>
<name>A0A840FZJ9_9BURK</name>
<protein>
    <submittedName>
        <fullName evidence="2">Uncharacterized protein</fullName>
    </submittedName>
</protein>
<gene>
    <name evidence="1" type="ORF">GGD71_005340</name>
    <name evidence="2" type="ORF">GGD71_006478</name>
</gene>
<dbReference type="EMBL" id="JACIFZ010000013">
    <property type="protein sequence ID" value="MBB4225665.1"/>
    <property type="molecule type" value="Genomic_DNA"/>
</dbReference>
<reference evidence="2 3" key="1">
    <citation type="submission" date="2020-08" db="EMBL/GenBank/DDBJ databases">
        <title>Genomic Encyclopedia of Type Strains, Phase IV (KMG-V): Genome sequencing to study the core and pangenomes of soil and plant-associated prokaryotes.</title>
        <authorList>
            <person name="Whitman W."/>
        </authorList>
    </citation>
    <scope>NUCLEOTIDE SEQUENCE [LARGE SCALE GENOMIC DNA]</scope>
    <source>
        <strain evidence="2 3">34/80</strain>
    </source>
</reference>
<comment type="caution">
    <text evidence="2">The sequence shown here is derived from an EMBL/GenBank/DDBJ whole genome shotgun (WGS) entry which is preliminary data.</text>
</comment>
<proteinExistence type="predicted"/>
<evidence type="ECO:0000313" key="1">
    <source>
        <dbReference type="EMBL" id="MBB4224544.1"/>
    </source>
</evidence>
<feature type="non-terminal residue" evidence="2">
    <location>
        <position position="1"/>
    </location>
</feature>
<accession>A0A840FZJ9</accession>